<name>A0A6J7LKT9_9ZZZZ</name>
<reference evidence="1" key="1">
    <citation type="submission" date="2020-05" db="EMBL/GenBank/DDBJ databases">
        <authorList>
            <person name="Chiriac C."/>
            <person name="Salcher M."/>
            <person name="Ghai R."/>
            <person name="Kavagutti S V."/>
        </authorList>
    </citation>
    <scope>NUCLEOTIDE SEQUENCE</scope>
</reference>
<protein>
    <submittedName>
        <fullName evidence="1">Unannotated protein</fullName>
    </submittedName>
</protein>
<dbReference type="EMBL" id="CAFBNZ010000018">
    <property type="protein sequence ID" value="CAB4967373.1"/>
    <property type="molecule type" value="Genomic_DNA"/>
</dbReference>
<organism evidence="1">
    <name type="scientific">freshwater metagenome</name>
    <dbReference type="NCBI Taxonomy" id="449393"/>
    <lineage>
        <taxon>unclassified sequences</taxon>
        <taxon>metagenomes</taxon>
        <taxon>ecological metagenomes</taxon>
    </lineage>
</organism>
<sequence length="89" mass="9444">MRGADIKDLASDFIESWLRFAAADLGTLNHGIEPFEDQFNIGLTAVLGLGIAPIATDHVVGQTSGLEARHFDEVEGSNHLGANLALEEG</sequence>
<gene>
    <name evidence="1" type="ORF">UFOPK3889_00189</name>
</gene>
<dbReference type="AlphaFoldDB" id="A0A6J7LKT9"/>
<proteinExistence type="predicted"/>
<evidence type="ECO:0000313" key="1">
    <source>
        <dbReference type="EMBL" id="CAB4967373.1"/>
    </source>
</evidence>
<accession>A0A6J7LKT9</accession>